<organism evidence="1 2">
    <name type="scientific">Datura stramonium</name>
    <name type="common">Jimsonweed</name>
    <name type="synonym">Common thornapple</name>
    <dbReference type="NCBI Taxonomy" id="4076"/>
    <lineage>
        <taxon>Eukaryota</taxon>
        <taxon>Viridiplantae</taxon>
        <taxon>Streptophyta</taxon>
        <taxon>Embryophyta</taxon>
        <taxon>Tracheophyta</taxon>
        <taxon>Spermatophyta</taxon>
        <taxon>Magnoliopsida</taxon>
        <taxon>eudicotyledons</taxon>
        <taxon>Gunneridae</taxon>
        <taxon>Pentapetalae</taxon>
        <taxon>asterids</taxon>
        <taxon>lamiids</taxon>
        <taxon>Solanales</taxon>
        <taxon>Solanaceae</taxon>
        <taxon>Solanoideae</taxon>
        <taxon>Datureae</taxon>
        <taxon>Datura</taxon>
    </lineage>
</organism>
<feature type="non-terminal residue" evidence="1">
    <location>
        <position position="101"/>
    </location>
</feature>
<sequence length="101" mass="11486">MFSTTVVGKNEILFQVTRPFLHFLRHTSSPVPLSLCTSPTRSPLSPPHLCPPASLFRCASLRSNNLVHLEELIDMYVAFFLSKNLLEFMDSRVVVYGFKDE</sequence>
<evidence type="ECO:0000313" key="2">
    <source>
        <dbReference type="Proteomes" id="UP000823775"/>
    </source>
</evidence>
<keyword evidence="2" id="KW-1185">Reference proteome</keyword>
<evidence type="ECO:0000313" key="1">
    <source>
        <dbReference type="EMBL" id="MCD9558986.1"/>
    </source>
</evidence>
<reference evidence="1 2" key="1">
    <citation type="journal article" date="2021" name="BMC Genomics">
        <title>Datura genome reveals duplications of psychoactive alkaloid biosynthetic genes and high mutation rate following tissue culture.</title>
        <authorList>
            <person name="Rajewski A."/>
            <person name="Carter-House D."/>
            <person name="Stajich J."/>
            <person name="Litt A."/>
        </authorList>
    </citation>
    <scope>NUCLEOTIDE SEQUENCE [LARGE SCALE GENOMIC DNA]</scope>
    <source>
        <strain evidence="1">AR-01</strain>
    </source>
</reference>
<protein>
    <submittedName>
        <fullName evidence="1">Uncharacterized protein</fullName>
    </submittedName>
</protein>
<dbReference type="EMBL" id="JACEIK010002084">
    <property type="protein sequence ID" value="MCD9558986.1"/>
    <property type="molecule type" value="Genomic_DNA"/>
</dbReference>
<dbReference type="Proteomes" id="UP000823775">
    <property type="component" value="Unassembled WGS sequence"/>
</dbReference>
<proteinExistence type="predicted"/>
<comment type="caution">
    <text evidence="1">The sequence shown here is derived from an EMBL/GenBank/DDBJ whole genome shotgun (WGS) entry which is preliminary data.</text>
</comment>
<name>A0ABS8UM90_DATST</name>
<gene>
    <name evidence="1" type="ORF">HAX54_016695</name>
</gene>
<accession>A0ABS8UM90</accession>